<comment type="caution">
    <text evidence="1">The sequence shown here is derived from an EMBL/GenBank/DDBJ whole genome shotgun (WGS) entry which is preliminary data.</text>
</comment>
<gene>
    <name evidence="1" type="ORF">SPELUC_LOCUS5186</name>
</gene>
<proteinExistence type="predicted"/>
<reference evidence="1" key="1">
    <citation type="submission" date="2021-06" db="EMBL/GenBank/DDBJ databases">
        <authorList>
            <person name="Kallberg Y."/>
            <person name="Tangrot J."/>
            <person name="Rosling A."/>
        </authorList>
    </citation>
    <scope>NUCLEOTIDE SEQUENCE</scope>
    <source>
        <strain evidence="1">28 12/20/2015</strain>
    </source>
</reference>
<protein>
    <submittedName>
        <fullName evidence="1">1905_t:CDS:1</fullName>
    </submittedName>
</protein>
<feature type="non-terminal residue" evidence="1">
    <location>
        <position position="80"/>
    </location>
</feature>
<keyword evidence="2" id="KW-1185">Reference proteome</keyword>
<name>A0ACA9LUQ6_9GLOM</name>
<accession>A0ACA9LUQ6</accession>
<evidence type="ECO:0000313" key="2">
    <source>
        <dbReference type="Proteomes" id="UP000789366"/>
    </source>
</evidence>
<sequence length="80" mass="9371">MTAQEMHMELKEFAQSGEIDNNDIPQVSTIQNWIGRYSREFYYERTLIDLRYSMLMALPQMLDQKSFGSSMCCGIEIFST</sequence>
<organism evidence="1 2">
    <name type="scientific">Cetraspora pellucida</name>
    <dbReference type="NCBI Taxonomy" id="1433469"/>
    <lineage>
        <taxon>Eukaryota</taxon>
        <taxon>Fungi</taxon>
        <taxon>Fungi incertae sedis</taxon>
        <taxon>Mucoromycota</taxon>
        <taxon>Glomeromycotina</taxon>
        <taxon>Glomeromycetes</taxon>
        <taxon>Diversisporales</taxon>
        <taxon>Gigasporaceae</taxon>
        <taxon>Cetraspora</taxon>
    </lineage>
</organism>
<dbReference type="Proteomes" id="UP000789366">
    <property type="component" value="Unassembled WGS sequence"/>
</dbReference>
<dbReference type="EMBL" id="CAJVPW010005139">
    <property type="protein sequence ID" value="CAG8550564.1"/>
    <property type="molecule type" value="Genomic_DNA"/>
</dbReference>
<evidence type="ECO:0000313" key="1">
    <source>
        <dbReference type="EMBL" id="CAG8550564.1"/>
    </source>
</evidence>